<feature type="domain" description="Dystroglycan-type cadherin-like" evidence="4">
    <location>
        <begin position="136"/>
        <end position="243"/>
    </location>
</feature>
<keyword evidence="2" id="KW-0472">Membrane</keyword>
<dbReference type="AlphaFoldDB" id="A0A9P8TK35"/>
<dbReference type="EMBL" id="JAEUBG010003687">
    <property type="protein sequence ID" value="KAH3682443.1"/>
    <property type="molecule type" value="Genomic_DNA"/>
</dbReference>
<dbReference type="InterPro" id="IPR015919">
    <property type="entry name" value="Cadherin-like_sf"/>
</dbReference>
<keyword evidence="2" id="KW-1133">Transmembrane helix</keyword>
<keyword evidence="6" id="KW-1185">Reference proteome</keyword>
<dbReference type="GO" id="GO:0005509">
    <property type="term" value="F:calcium ion binding"/>
    <property type="evidence" value="ECO:0007669"/>
    <property type="project" value="InterPro"/>
</dbReference>
<dbReference type="Gene3D" id="2.60.40.10">
    <property type="entry name" value="Immunoglobulins"/>
    <property type="match status" value="3"/>
</dbReference>
<evidence type="ECO:0000256" key="2">
    <source>
        <dbReference type="SAM" id="Phobius"/>
    </source>
</evidence>
<dbReference type="OrthoDB" id="41532at2759"/>
<dbReference type="InterPro" id="IPR006644">
    <property type="entry name" value="Cadg"/>
</dbReference>
<feature type="chain" id="PRO_5040378190" description="Dystroglycan-type cadherin-like domain-containing protein" evidence="3">
    <location>
        <begin position="19"/>
        <end position="793"/>
    </location>
</feature>
<feature type="compositionally biased region" description="Acidic residues" evidence="1">
    <location>
        <begin position="547"/>
        <end position="556"/>
    </location>
</feature>
<evidence type="ECO:0000259" key="4">
    <source>
        <dbReference type="SMART" id="SM00736"/>
    </source>
</evidence>
<evidence type="ECO:0000313" key="5">
    <source>
        <dbReference type="EMBL" id="KAH3682443.1"/>
    </source>
</evidence>
<evidence type="ECO:0000256" key="1">
    <source>
        <dbReference type="SAM" id="MobiDB-lite"/>
    </source>
</evidence>
<feature type="transmembrane region" description="Helical" evidence="2">
    <location>
        <begin position="481"/>
        <end position="505"/>
    </location>
</feature>
<dbReference type="SUPFAM" id="SSF49313">
    <property type="entry name" value="Cadherin-like"/>
    <property type="match status" value="3"/>
</dbReference>
<keyword evidence="3" id="KW-0732">Signal</keyword>
<keyword evidence="2" id="KW-0812">Transmembrane</keyword>
<dbReference type="Proteomes" id="UP000774326">
    <property type="component" value="Unassembled WGS sequence"/>
</dbReference>
<dbReference type="Pfam" id="PF05345">
    <property type="entry name" value="He_PIG"/>
    <property type="match status" value="2"/>
</dbReference>
<sequence>MITLTLLYASLLSLIATAKPYDGFPFADQLPPVARVNESYNFQLSNETYRSDSGSVSYSISDAPSWLQFDSDLRILSGTPTDINGTSTSEEITFLLSGVDSTGNSYVSTEKLLVSSEIGPIASTEYTVLSQLTNFGQTNGLDSLVLTPGEIFNVTFDQKTFYSNSSQDPIVAYYGLSSDHSPLPNWLFFDSANLRFSGVAPAVNSDIAPGFQYNFIFIATDYEGYTGTTVDFGIIVGAHELTTSSKEVININGTEGSTINYSVPLDSIYADGSKISVDEISSIKLSGNPDWLSLSNYTLVGTVPVGFNQDNASDFTVTIQDQYTNSVVLEFKIQSIDSLFAVSSFISSNATRGDFFQYYFLPTDFTDYEETEISLTIENAHWLTYYPSNLTLNGIAPSDFQSAEITITAKTSSREDELSFNIYGVDKISSTTTSTTTSSSTASTTSVTASTAIPTAFETATPSSSAAAGGASTQKKSNHALAIGLGAGLGGGLALLILLLLLFFFCVRRKSSAANDEEKQVPAPTPKVPAHIPNSRDPISPDTSGTEYEDLEDEEGDATRLGALNVLKLDEKNFADDDDNHSSATVDATEEHLDSSVYQDAILAASTDQLLNDSKPKTRKSWRNTLATNGTFRDSMTSLNTVATTDLLTIKLAEGNELAKDPKKSTLNNRDSVFFGDKRESNLQRLDSDGNIVANLRPNRLTNTNLNILKEESTHLNTSSPESNRSYGSAMEGEAFYPVGDYELDEDQTLKWEIAGGDVGRKNSKAQLKQFTGRSKSVVVDDKDFSVSVERED</sequence>
<protein>
    <recommendedName>
        <fullName evidence="4">Dystroglycan-type cadherin-like domain-containing protein</fullName>
    </recommendedName>
</protein>
<dbReference type="GO" id="GO:0016020">
    <property type="term" value="C:membrane"/>
    <property type="evidence" value="ECO:0007669"/>
    <property type="project" value="InterPro"/>
</dbReference>
<dbReference type="SMART" id="SM00736">
    <property type="entry name" value="CADG"/>
    <property type="match status" value="2"/>
</dbReference>
<feature type="domain" description="Dystroglycan-type cadherin-like" evidence="4">
    <location>
        <begin position="21"/>
        <end position="121"/>
    </location>
</feature>
<feature type="region of interest" description="Disordered" evidence="1">
    <location>
        <begin position="514"/>
        <end position="559"/>
    </location>
</feature>
<evidence type="ECO:0000256" key="3">
    <source>
        <dbReference type="SAM" id="SignalP"/>
    </source>
</evidence>
<evidence type="ECO:0000313" key="6">
    <source>
        <dbReference type="Proteomes" id="UP000774326"/>
    </source>
</evidence>
<gene>
    <name evidence="5" type="ORF">WICPIJ_006585</name>
</gene>
<dbReference type="InterPro" id="IPR013783">
    <property type="entry name" value="Ig-like_fold"/>
</dbReference>
<comment type="caution">
    <text evidence="5">The sequence shown here is derived from an EMBL/GenBank/DDBJ whole genome shotgun (WGS) entry which is preliminary data.</text>
</comment>
<name>A0A9P8TK35_WICPI</name>
<reference evidence="5" key="2">
    <citation type="submission" date="2021-01" db="EMBL/GenBank/DDBJ databases">
        <authorList>
            <person name="Schikora-Tamarit M.A."/>
        </authorList>
    </citation>
    <scope>NUCLEOTIDE SEQUENCE</scope>
    <source>
        <strain evidence="5">CBS2887</strain>
    </source>
</reference>
<organism evidence="5 6">
    <name type="scientific">Wickerhamomyces pijperi</name>
    <name type="common">Yeast</name>
    <name type="synonym">Pichia pijperi</name>
    <dbReference type="NCBI Taxonomy" id="599730"/>
    <lineage>
        <taxon>Eukaryota</taxon>
        <taxon>Fungi</taxon>
        <taxon>Dikarya</taxon>
        <taxon>Ascomycota</taxon>
        <taxon>Saccharomycotina</taxon>
        <taxon>Saccharomycetes</taxon>
        <taxon>Phaffomycetales</taxon>
        <taxon>Wickerhamomycetaceae</taxon>
        <taxon>Wickerhamomyces</taxon>
    </lineage>
</organism>
<proteinExistence type="predicted"/>
<accession>A0A9P8TK35</accession>
<feature type="signal peptide" evidence="3">
    <location>
        <begin position="1"/>
        <end position="18"/>
    </location>
</feature>
<reference evidence="5" key="1">
    <citation type="journal article" date="2021" name="Open Biol.">
        <title>Shared evolutionary footprints suggest mitochondrial oxidative damage underlies multiple complex I losses in fungi.</title>
        <authorList>
            <person name="Schikora-Tamarit M.A."/>
            <person name="Marcet-Houben M."/>
            <person name="Nosek J."/>
            <person name="Gabaldon T."/>
        </authorList>
    </citation>
    <scope>NUCLEOTIDE SEQUENCE</scope>
    <source>
        <strain evidence="5">CBS2887</strain>
    </source>
</reference>